<keyword evidence="6" id="KW-0804">Transcription</keyword>
<dbReference type="AlphaFoldDB" id="A0A1E4SZ73"/>
<keyword evidence="7" id="KW-0539">Nucleus</keyword>
<evidence type="ECO:0000256" key="2">
    <source>
        <dbReference type="ARBA" id="ARBA00022723"/>
    </source>
</evidence>
<evidence type="ECO:0000256" key="5">
    <source>
        <dbReference type="ARBA" id="ARBA00023125"/>
    </source>
</evidence>
<comment type="subcellular location">
    <subcellularLocation>
        <location evidence="1">Nucleus</location>
    </subcellularLocation>
</comment>
<proteinExistence type="predicted"/>
<dbReference type="InterPro" id="IPR052202">
    <property type="entry name" value="Yeast_MetPath_Reg"/>
</dbReference>
<dbReference type="OrthoDB" id="189997at2759"/>
<dbReference type="EMBL" id="KV453855">
    <property type="protein sequence ID" value="ODV84813.1"/>
    <property type="molecule type" value="Genomic_DNA"/>
</dbReference>
<evidence type="ECO:0000256" key="7">
    <source>
        <dbReference type="ARBA" id="ARBA00023242"/>
    </source>
</evidence>
<keyword evidence="5" id="KW-0238">DNA-binding</keyword>
<dbReference type="Pfam" id="PF04082">
    <property type="entry name" value="Fungal_trans"/>
    <property type="match status" value="1"/>
</dbReference>
<protein>
    <recommendedName>
        <fullName evidence="8">Xylanolytic transcriptional activator regulatory domain-containing protein</fullName>
    </recommendedName>
</protein>
<dbReference type="InterPro" id="IPR007219">
    <property type="entry name" value="XnlR_reg_dom"/>
</dbReference>
<evidence type="ECO:0000256" key="3">
    <source>
        <dbReference type="ARBA" id="ARBA00022833"/>
    </source>
</evidence>
<dbReference type="PANTHER" id="PTHR47782:SF12">
    <property type="entry name" value="ZN(II)2CYS6 TRANSCRIPTION FACTOR (EUROFUNG)"/>
    <property type="match status" value="1"/>
</dbReference>
<dbReference type="GO" id="GO:0045944">
    <property type="term" value="P:positive regulation of transcription by RNA polymerase II"/>
    <property type="evidence" value="ECO:0007669"/>
    <property type="project" value="TreeGrafter"/>
</dbReference>
<keyword evidence="10" id="KW-1185">Reference proteome</keyword>
<evidence type="ECO:0000313" key="10">
    <source>
        <dbReference type="Proteomes" id="UP000094801"/>
    </source>
</evidence>
<dbReference type="GO" id="GO:0000981">
    <property type="term" value="F:DNA-binding transcription factor activity, RNA polymerase II-specific"/>
    <property type="evidence" value="ECO:0007669"/>
    <property type="project" value="TreeGrafter"/>
</dbReference>
<keyword evidence="2" id="KW-0479">Metal-binding</keyword>
<reference evidence="10" key="1">
    <citation type="submission" date="2016-04" db="EMBL/GenBank/DDBJ databases">
        <title>Comparative genomics of biotechnologically important yeasts.</title>
        <authorList>
            <consortium name="DOE Joint Genome Institute"/>
            <person name="Riley R."/>
            <person name="Haridas S."/>
            <person name="Wolfe K.H."/>
            <person name="Lopes M.R."/>
            <person name="Hittinger C.T."/>
            <person name="Goker M."/>
            <person name="Salamov A."/>
            <person name="Wisecaver J."/>
            <person name="Long T.M."/>
            <person name="Aerts A.L."/>
            <person name="Barry K."/>
            <person name="Choi C."/>
            <person name="Clum A."/>
            <person name="Coughlan A.Y."/>
            <person name="Deshpande S."/>
            <person name="Douglass A.P."/>
            <person name="Hanson S.J."/>
            <person name="Klenk H.-P."/>
            <person name="Labutti K."/>
            <person name="Lapidus A."/>
            <person name="Lindquist E."/>
            <person name="Lipzen A."/>
            <person name="Meier-Kolthoff J.P."/>
            <person name="Ohm R.A."/>
            <person name="Otillar R.P."/>
            <person name="Pangilinan J."/>
            <person name="Peng Y."/>
            <person name="Rokas A."/>
            <person name="Rosa C.A."/>
            <person name="Scheuner C."/>
            <person name="Sibirny A.A."/>
            <person name="Slot J.C."/>
            <person name="Stielow J.B."/>
            <person name="Sun H."/>
            <person name="Kurtzman C.P."/>
            <person name="Blackwell M."/>
            <person name="Grigoriev I.V."/>
            <person name="Jeffries T.W."/>
        </authorList>
    </citation>
    <scope>NUCLEOTIDE SEQUENCE [LARGE SCALE GENOMIC DNA]</scope>
    <source>
        <strain evidence="10">NRRL YB-2248</strain>
    </source>
</reference>
<evidence type="ECO:0000259" key="8">
    <source>
        <dbReference type="SMART" id="SM00906"/>
    </source>
</evidence>
<dbReference type="SMART" id="SM00906">
    <property type="entry name" value="Fungal_trans"/>
    <property type="match status" value="1"/>
</dbReference>
<dbReference type="GO" id="GO:0005634">
    <property type="term" value="C:nucleus"/>
    <property type="evidence" value="ECO:0007669"/>
    <property type="project" value="UniProtKB-SubCell"/>
</dbReference>
<feature type="domain" description="Xylanolytic transcriptional activator regulatory" evidence="8">
    <location>
        <begin position="70"/>
        <end position="143"/>
    </location>
</feature>
<dbReference type="GO" id="GO:0008270">
    <property type="term" value="F:zinc ion binding"/>
    <property type="evidence" value="ECO:0007669"/>
    <property type="project" value="InterPro"/>
</dbReference>
<dbReference type="CDD" id="cd12148">
    <property type="entry name" value="fungal_TF_MHR"/>
    <property type="match status" value="1"/>
</dbReference>
<dbReference type="GO" id="GO:0043565">
    <property type="term" value="F:sequence-specific DNA binding"/>
    <property type="evidence" value="ECO:0007669"/>
    <property type="project" value="TreeGrafter"/>
</dbReference>
<evidence type="ECO:0000256" key="4">
    <source>
        <dbReference type="ARBA" id="ARBA00023015"/>
    </source>
</evidence>
<dbReference type="STRING" id="983967.A0A1E4SZ73"/>
<evidence type="ECO:0000256" key="6">
    <source>
        <dbReference type="ARBA" id="ARBA00023163"/>
    </source>
</evidence>
<sequence length="454" mass="52738">MVLAIGSLQTTNDYKAGFYNPFKAVEYYNTALRYFDSILSRRSEKSLQALIVIIIWMLESNALQDDGGDLWHMSRFCMSLAMELGVHRFNPDWNFGEPRNETRNRLFWSTYIIDRTVAMKFGRGLSLRNQAIDTPLPKLSNDDYLVPDDGIDLLTNYNQVHFLPCIMLTKICRIGGDMLESIYISRTVGAAPILSDEKIIEMKQTQQSELNEWMVLVDREIPKQLTCYYELKARFNVSSIILNRPSPSFPIPDTESILLCKSNCIECVNCYNQLLSRGWRITPTCLHDMVNTGLTMIYCSWRLDTDTQQVELFSNDILKIMEEACRVFPKFKKFRQLFCLVSTAIVEHIKNMQQQEHQQQHHLQQLQQQQFHHQQQQVFAKDVPSNVMTSNPNEPQQPTGGIEVNGMILEWNDLFSQEGFQSGFKNYFDMGNDRLLNDLSEHFSEFSSTHPERQ</sequence>
<evidence type="ECO:0000313" key="9">
    <source>
        <dbReference type="EMBL" id="ODV84813.1"/>
    </source>
</evidence>
<evidence type="ECO:0000256" key="1">
    <source>
        <dbReference type="ARBA" id="ARBA00004123"/>
    </source>
</evidence>
<gene>
    <name evidence="9" type="ORF">CANARDRAFT_28955</name>
</gene>
<organism evidence="9 10">
    <name type="scientific">[Candida] arabinofermentans NRRL YB-2248</name>
    <dbReference type="NCBI Taxonomy" id="983967"/>
    <lineage>
        <taxon>Eukaryota</taxon>
        <taxon>Fungi</taxon>
        <taxon>Dikarya</taxon>
        <taxon>Ascomycota</taxon>
        <taxon>Saccharomycotina</taxon>
        <taxon>Pichiomycetes</taxon>
        <taxon>Pichiales</taxon>
        <taxon>Pichiaceae</taxon>
        <taxon>Ogataea</taxon>
        <taxon>Ogataea/Candida clade</taxon>
    </lineage>
</organism>
<name>A0A1E4SZ73_9ASCO</name>
<dbReference type="PANTHER" id="PTHR47782">
    <property type="entry name" value="ZN(II)2CYS6 TRANSCRIPTION FACTOR (EUROFUNG)-RELATED"/>
    <property type="match status" value="1"/>
</dbReference>
<keyword evidence="3" id="KW-0862">Zinc</keyword>
<dbReference type="Proteomes" id="UP000094801">
    <property type="component" value="Unassembled WGS sequence"/>
</dbReference>
<accession>A0A1E4SZ73</accession>
<keyword evidence="4" id="KW-0805">Transcription regulation</keyword>
<dbReference type="GO" id="GO:0006351">
    <property type="term" value="P:DNA-templated transcription"/>
    <property type="evidence" value="ECO:0007669"/>
    <property type="project" value="InterPro"/>
</dbReference>